<dbReference type="Proteomes" id="UP001449795">
    <property type="component" value="Chromosome"/>
</dbReference>
<protein>
    <submittedName>
        <fullName evidence="1">Uncharacterized protein</fullName>
    </submittedName>
</protein>
<gene>
    <name evidence="1" type="ORF">AAC691_07245</name>
</gene>
<evidence type="ECO:0000313" key="2">
    <source>
        <dbReference type="Proteomes" id="UP001449795"/>
    </source>
</evidence>
<name>A0ABZ3D951_9PROT</name>
<sequence length="77" mass="8652">MRQFDPDSLPADLRGINPLEKIYLFAAQLRISIPDATNACRRLVKDDERYATTLAGFHVIALVGYMSKHATQMIQCA</sequence>
<evidence type="ECO:0000313" key="1">
    <source>
        <dbReference type="EMBL" id="XAE44220.1"/>
    </source>
</evidence>
<reference evidence="1 2" key="1">
    <citation type="submission" date="2024-04" db="EMBL/GenBank/DDBJ databases">
        <title>Complete genome sequence of Nguyenibacter vanlangesis HBCM-1154, a strain capable of nitrogen fixation, IAA production, and phosphorus solubilization isolated from sugarcane soil.</title>
        <authorList>
            <person name="MY HANH P."/>
        </authorList>
    </citation>
    <scope>NUCLEOTIDE SEQUENCE [LARGE SCALE GENOMIC DNA]</scope>
    <source>
        <strain evidence="1 2">HBCM 1154</strain>
    </source>
</reference>
<proteinExistence type="predicted"/>
<organism evidence="1 2">
    <name type="scientific">Nguyenibacter vanlangensis</name>
    <dbReference type="NCBI Taxonomy" id="1216886"/>
    <lineage>
        <taxon>Bacteria</taxon>
        <taxon>Pseudomonadati</taxon>
        <taxon>Pseudomonadota</taxon>
        <taxon>Alphaproteobacteria</taxon>
        <taxon>Acetobacterales</taxon>
        <taxon>Acetobacteraceae</taxon>
        <taxon>Nguyenibacter</taxon>
    </lineage>
</organism>
<accession>A0ABZ3D951</accession>
<dbReference type="EMBL" id="CP152276">
    <property type="protein sequence ID" value="XAE44220.1"/>
    <property type="molecule type" value="Genomic_DNA"/>
</dbReference>
<dbReference type="RefSeq" id="WP_342629518.1">
    <property type="nucleotide sequence ID" value="NZ_CP152276.1"/>
</dbReference>
<keyword evidence="2" id="KW-1185">Reference proteome</keyword>